<organism evidence="1 2">
    <name type="scientific">Nostoc piscinale CENA21</name>
    <dbReference type="NCBI Taxonomy" id="224013"/>
    <lineage>
        <taxon>Bacteria</taxon>
        <taxon>Bacillati</taxon>
        <taxon>Cyanobacteriota</taxon>
        <taxon>Cyanophyceae</taxon>
        <taxon>Nostocales</taxon>
        <taxon>Nostocaceae</taxon>
        <taxon>Nostoc</taxon>
    </lineage>
</organism>
<gene>
    <name evidence="1" type="ORF">ACX27_08005</name>
</gene>
<dbReference type="EMBL" id="CP012036">
    <property type="protein sequence ID" value="ALF56300.1"/>
    <property type="molecule type" value="Genomic_DNA"/>
</dbReference>
<keyword evidence="2" id="KW-1185">Reference proteome</keyword>
<protein>
    <recommendedName>
        <fullName evidence="3">PEP-CTERM protein-sorting domain-containing protein</fullName>
    </recommendedName>
</protein>
<evidence type="ECO:0000313" key="2">
    <source>
        <dbReference type="Proteomes" id="UP000062645"/>
    </source>
</evidence>
<dbReference type="PATRIC" id="fig|224013.5.peg.1938"/>
<dbReference type="NCBIfam" id="NF038130">
    <property type="entry name" value="PEP_NF038130"/>
    <property type="match status" value="1"/>
</dbReference>
<name>A0A0M5MI55_9NOSO</name>
<dbReference type="NCBIfam" id="TIGR02595">
    <property type="entry name" value="PEP_CTERM"/>
    <property type="match status" value="1"/>
</dbReference>
<dbReference type="Proteomes" id="UP000062645">
    <property type="component" value="Chromosome"/>
</dbReference>
<reference evidence="1 2" key="2">
    <citation type="journal article" date="2016" name="Genome Announc.">
        <title>Draft Genome Sequence of the N2-Fixing Cyanobacterium Nostoc piscinale CENA21, Isolated from the Brazilian Amazon Floodplain.</title>
        <authorList>
            <person name="Leao T."/>
            <person name="Guimaraes P.I."/>
            <person name="de Melo A.G."/>
            <person name="Ramos R.T."/>
            <person name="Leao P.N."/>
            <person name="Silva A."/>
            <person name="Fiore M.F."/>
            <person name="Schneider M.P."/>
        </authorList>
    </citation>
    <scope>NUCLEOTIDE SEQUENCE [LARGE SCALE GENOMIC DNA]</scope>
    <source>
        <strain evidence="1 2">CENA21</strain>
    </source>
</reference>
<dbReference type="InterPro" id="IPR013424">
    <property type="entry name" value="Ice-binding_C"/>
</dbReference>
<dbReference type="AlphaFoldDB" id="A0A0M5MI55"/>
<proteinExistence type="predicted"/>
<accession>A0A0M5MI55</accession>
<dbReference type="KEGG" id="npz:ACX27_08005"/>
<evidence type="ECO:0000313" key="1">
    <source>
        <dbReference type="EMBL" id="ALF56300.1"/>
    </source>
</evidence>
<evidence type="ECO:0008006" key="3">
    <source>
        <dbReference type="Google" id="ProtNLM"/>
    </source>
</evidence>
<sequence length="81" mass="8322">MGASEIAKVVTGGKTYYAYSFKSTASGITASDDGVSYSAIYTWQTPGYVPSTSVPEPSVVLGILGVAGIVATQRKLKKVSG</sequence>
<reference evidence="2" key="1">
    <citation type="submission" date="2015-07" db="EMBL/GenBank/DDBJ databases">
        <title>Genome Of Nitrogen-Fixing Cyanobacterium Nostoc piscinale CENA21 From Solimoes/Amazon River Floodplain Sediments And Comparative Genomics To Uncover Biosynthetic Natural Products Potential.</title>
        <authorList>
            <person name="Leao T.F."/>
            <person name="Leao P.N."/>
            <person name="Guimaraes P.I."/>
            <person name="de Melo A.G.C."/>
            <person name="Ramos R.T.J."/>
            <person name="Silva A."/>
            <person name="Fiore M.F."/>
            <person name="Schneider M.P.C."/>
        </authorList>
    </citation>
    <scope>NUCLEOTIDE SEQUENCE [LARGE SCALE GENOMIC DNA]</scope>
    <source>
        <strain evidence="2">CENA21</strain>
    </source>
</reference>